<dbReference type="AlphaFoldDB" id="A0A0F9K9M8"/>
<dbReference type="PANTHER" id="PTHR32114">
    <property type="entry name" value="ABC TRANSPORTER ABCH.3"/>
    <property type="match status" value="1"/>
</dbReference>
<dbReference type="GO" id="GO:0016887">
    <property type="term" value="F:ATP hydrolysis activity"/>
    <property type="evidence" value="ECO:0007669"/>
    <property type="project" value="InterPro"/>
</dbReference>
<dbReference type="GO" id="GO:0006302">
    <property type="term" value="P:double-strand break repair"/>
    <property type="evidence" value="ECO:0007669"/>
    <property type="project" value="InterPro"/>
</dbReference>
<comment type="caution">
    <text evidence="3">The sequence shown here is derived from an EMBL/GenBank/DDBJ whole genome shotgun (WGS) entry which is preliminary data.</text>
</comment>
<dbReference type="InterPro" id="IPR027417">
    <property type="entry name" value="P-loop_NTPase"/>
</dbReference>
<name>A0A0F9K9M8_9ZZZZ</name>
<evidence type="ECO:0000259" key="2">
    <source>
        <dbReference type="Pfam" id="PF13476"/>
    </source>
</evidence>
<accession>A0A0F9K9M8</accession>
<dbReference type="Pfam" id="PF13476">
    <property type="entry name" value="AAA_23"/>
    <property type="match status" value="1"/>
</dbReference>
<proteinExistence type="predicted"/>
<evidence type="ECO:0000256" key="1">
    <source>
        <dbReference type="SAM" id="Coils"/>
    </source>
</evidence>
<organism evidence="3">
    <name type="scientific">marine sediment metagenome</name>
    <dbReference type="NCBI Taxonomy" id="412755"/>
    <lineage>
        <taxon>unclassified sequences</taxon>
        <taxon>metagenomes</taxon>
        <taxon>ecological metagenomes</taxon>
    </lineage>
</organism>
<reference evidence="3" key="1">
    <citation type="journal article" date="2015" name="Nature">
        <title>Complex archaea that bridge the gap between prokaryotes and eukaryotes.</title>
        <authorList>
            <person name="Spang A."/>
            <person name="Saw J.H."/>
            <person name="Jorgensen S.L."/>
            <person name="Zaremba-Niedzwiedzka K."/>
            <person name="Martijn J."/>
            <person name="Lind A.E."/>
            <person name="van Eijk R."/>
            <person name="Schleper C."/>
            <person name="Guy L."/>
            <person name="Ettema T.J."/>
        </authorList>
    </citation>
    <scope>NUCLEOTIDE SEQUENCE</scope>
</reference>
<dbReference type="PANTHER" id="PTHR32114:SF2">
    <property type="entry name" value="ABC TRANSPORTER ABCH.3"/>
    <property type="match status" value="1"/>
</dbReference>
<evidence type="ECO:0000313" key="3">
    <source>
        <dbReference type="EMBL" id="KKM78899.1"/>
    </source>
</evidence>
<sequence>MKLTRLKLKNVRQHADTDISFPAGVIGITGENESGKSGLLEGVCWALFGGTAVRGTMKSLRWNRAPARHIAEVELAFEIGGHQYRIHRTENTAHLYEGDKVLGEGTAAVNKHLPGILGMNYNEWLSSFLVQQKDLTRIASMQPTERTSFVRSVLGVGRLDDALKACRTRKNELNQERAGLDAGLGQRDPIKAAVGRAEKNVAEAGVVHQAQAEKRDAAAVVHETDRKALVRSVAKKDKHDRHTRAEEQAVAAAHGIAMELMRLEERVQQQVEAAAALREAEPELAKMPGLRTERDELMLAKATSGERQSLESRIEDLFLEAKDLNTNIEGFEKQIAAFDLTVHNKANAVSGALDARLDKMRLERTQIRAKHLAAAHSFVAEGRRFTKRFAAIKEAGVEGECPTCARRLGDQFESVVKALQDDGRHAIQDAEVARIEALDLEQAPDDELELEAAVTAAEHEVERLHELRKESEVASRQRGQARERLAKVASEIETARTRLSELVAVEFDPGRLAQVEVDLTRIQRLDQSLAADRGLAAQTTETKEQIADRRKALATAEDEKGKAHVALSALGFDDNEHDRLFNLAESGRTALEDARVSLAQAEEAERGAKMHLKTAREALSEYDQRAGKLQEVLADHHTHERTAARLADFRTAVAATIRPEMEELMSGFIHILTDGRHEGVLIDEDFDIRLLEAGVETEVVSGGTQDITAIAVRLAVSQMIAERAADFIKGVEQLAPFHADFHFRENSAP</sequence>
<dbReference type="SUPFAM" id="SSF52540">
    <property type="entry name" value="P-loop containing nucleoside triphosphate hydrolases"/>
    <property type="match status" value="1"/>
</dbReference>
<gene>
    <name evidence="3" type="ORF">LCGC14_1355310</name>
</gene>
<feature type="coiled-coil region" evidence="1">
    <location>
        <begin position="307"/>
        <end position="334"/>
    </location>
</feature>
<feature type="domain" description="Rad50/SbcC-type AAA" evidence="2">
    <location>
        <begin position="5"/>
        <end position="167"/>
    </location>
</feature>
<protein>
    <recommendedName>
        <fullName evidence="2">Rad50/SbcC-type AAA domain-containing protein</fullName>
    </recommendedName>
</protein>
<keyword evidence="1" id="KW-0175">Coiled coil</keyword>
<dbReference type="EMBL" id="LAZR01008416">
    <property type="protein sequence ID" value="KKM78899.1"/>
    <property type="molecule type" value="Genomic_DNA"/>
</dbReference>
<dbReference type="Gene3D" id="3.40.50.300">
    <property type="entry name" value="P-loop containing nucleotide triphosphate hydrolases"/>
    <property type="match status" value="2"/>
</dbReference>
<dbReference type="InterPro" id="IPR038729">
    <property type="entry name" value="Rad50/SbcC_AAA"/>
</dbReference>